<keyword evidence="2" id="KW-1185">Reference proteome</keyword>
<dbReference type="Gene3D" id="1.25.40.20">
    <property type="entry name" value="Ankyrin repeat-containing domain"/>
    <property type="match status" value="2"/>
</dbReference>
<accession>A0A9N9ETX8</accession>
<dbReference type="Proteomes" id="UP000789405">
    <property type="component" value="Unassembled WGS sequence"/>
</dbReference>
<protein>
    <submittedName>
        <fullName evidence="1">26605_t:CDS:1</fullName>
    </submittedName>
</protein>
<sequence>MPPRPINNFAGNNQIPPNNPIQNITNQNQMPVNITHKNSIRHNTMPTKNIAQNYVTQYPMPPRPINNFVAKNHLPNNFVQNQAFNFTQQQPVIVNNPAQNFIQQPLNPFPNSDYFYSTDVMNLCPKIQQCCEVGERYKEEYGTSLGFEYTGECHASYHAGFGDVEGLRHHFACGANVDGIYRFINTVEHLVIIAAKYCNSRWKLIEIFKLLKEYNANFRYVSSNTGKTALHYLYENTSFTRDLNDHIGLQKFHTYMKEAIEVLVKNGCNINAMDNFRHTILSYYLSDRFRHKEYAPIIFFLLKKGANPNIPSRITGVSPYNAPNALFLAVKIGWPIEVLNGLLDYGAKGDIKDHHGENLLVLAAREKQSATIDWILETIPETSTSDFILAAMKLADKKDRNKLSKWKGPEGESRRRLVLENLELKRQLRTKNVSL</sequence>
<reference evidence="1" key="1">
    <citation type="submission" date="2021-06" db="EMBL/GenBank/DDBJ databases">
        <authorList>
            <person name="Kallberg Y."/>
            <person name="Tangrot J."/>
            <person name="Rosling A."/>
        </authorList>
    </citation>
    <scope>NUCLEOTIDE SEQUENCE</scope>
    <source>
        <strain evidence="1">MA453B</strain>
    </source>
</reference>
<gene>
    <name evidence="1" type="ORF">DERYTH_LOCUS12317</name>
</gene>
<dbReference type="EMBL" id="CAJVPY010008001">
    <property type="protein sequence ID" value="CAG8690107.1"/>
    <property type="molecule type" value="Genomic_DNA"/>
</dbReference>
<name>A0A9N9ETX8_9GLOM</name>
<evidence type="ECO:0000313" key="2">
    <source>
        <dbReference type="Proteomes" id="UP000789405"/>
    </source>
</evidence>
<evidence type="ECO:0000313" key="1">
    <source>
        <dbReference type="EMBL" id="CAG8690107.1"/>
    </source>
</evidence>
<dbReference type="OrthoDB" id="2442332at2759"/>
<dbReference type="InterPro" id="IPR036770">
    <property type="entry name" value="Ankyrin_rpt-contain_sf"/>
</dbReference>
<comment type="caution">
    <text evidence="1">The sequence shown here is derived from an EMBL/GenBank/DDBJ whole genome shotgun (WGS) entry which is preliminary data.</text>
</comment>
<dbReference type="AlphaFoldDB" id="A0A9N9ETX8"/>
<organism evidence="1 2">
    <name type="scientific">Dentiscutata erythropus</name>
    <dbReference type="NCBI Taxonomy" id="1348616"/>
    <lineage>
        <taxon>Eukaryota</taxon>
        <taxon>Fungi</taxon>
        <taxon>Fungi incertae sedis</taxon>
        <taxon>Mucoromycota</taxon>
        <taxon>Glomeromycotina</taxon>
        <taxon>Glomeromycetes</taxon>
        <taxon>Diversisporales</taxon>
        <taxon>Gigasporaceae</taxon>
        <taxon>Dentiscutata</taxon>
    </lineage>
</organism>
<proteinExistence type="predicted"/>
<dbReference type="SUPFAM" id="SSF48403">
    <property type="entry name" value="Ankyrin repeat"/>
    <property type="match status" value="1"/>
</dbReference>